<evidence type="ECO:0000313" key="1">
    <source>
        <dbReference type="EMBL" id="KAH6891288.1"/>
    </source>
</evidence>
<proteinExistence type="predicted"/>
<organism evidence="1 2">
    <name type="scientific">Thelonectria olida</name>
    <dbReference type="NCBI Taxonomy" id="1576542"/>
    <lineage>
        <taxon>Eukaryota</taxon>
        <taxon>Fungi</taxon>
        <taxon>Dikarya</taxon>
        <taxon>Ascomycota</taxon>
        <taxon>Pezizomycotina</taxon>
        <taxon>Sordariomycetes</taxon>
        <taxon>Hypocreomycetidae</taxon>
        <taxon>Hypocreales</taxon>
        <taxon>Nectriaceae</taxon>
        <taxon>Thelonectria</taxon>
    </lineage>
</organism>
<dbReference type="Proteomes" id="UP000777438">
    <property type="component" value="Unassembled WGS sequence"/>
</dbReference>
<reference evidence="1 2" key="1">
    <citation type="journal article" date="2021" name="Nat. Commun.">
        <title>Genetic determinants of endophytism in the Arabidopsis root mycobiome.</title>
        <authorList>
            <person name="Mesny F."/>
            <person name="Miyauchi S."/>
            <person name="Thiergart T."/>
            <person name="Pickel B."/>
            <person name="Atanasova L."/>
            <person name="Karlsson M."/>
            <person name="Huettel B."/>
            <person name="Barry K.W."/>
            <person name="Haridas S."/>
            <person name="Chen C."/>
            <person name="Bauer D."/>
            <person name="Andreopoulos W."/>
            <person name="Pangilinan J."/>
            <person name="LaButti K."/>
            <person name="Riley R."/>
            <person name="Lipzen A."/>
            <person name="Clum A."/>
            <person name="Drula E."/>
            <person name="Henrissat B."/>
            <person name="Kohler A."/>
            <person name="Grigoriev I.V."/>
            <person name="Martin F.M."/>
            <person name="Hacquard S."/>
        </authorList>
    </citation>
    <scope>NUCLEOTIDE SEQUENCE [LARGE SCALE GENOMIC DNA]</scope>
    <source>
        <strain evidence="1 2">MPI-CAGE-CH-0241</strain>
    </source>
</reference>
<gene>
    <name evidence="1" type="ORF">B0T10DRAFT_484898</name>
</gene>
<name>A0A9P8W6T4_9HYPO</name>
<dbReference type="AlphaFoldDB" id="A0A9P8W6T4"/>
<dbReference type="EMBL" id="JAGPYM010000008">
    <property type="protein sequence ID" value="KAH6891288.1"/>
    <property type="molecule type" value="Genomic_DNA"/>
</dbReference>
<accession>A0A9P8W6T4</accession>
<comment type="caution">
    <text evidence="1">The sequence shown here is derived from an EMBL/GenBank/DDBJ whole genome shotgun (WGS) entry which is preliminary data.</text>
</comment>
<evidence type="ECO:0000313" key="2">
    <source>
        <dbReference type="Proteomes" id="UP000777438"/>
    </source>
</evidence>
<protein>
    <submittedName>
        <fullName evidence="1">Uncharacterized protein</fullName>
    </submittedName>
</protein>
<sequence length="236" mass="26675">MDSGKVQAKGISKTSGEVSFVTMNAPENSADNDWDFVVVDAQPGDKQGPLYKKTVFEIDGDKDADKKDGPEQDVLFDGEGLAKVDKLYDEAKCLDTYRKGWTEKSEESGFTDEIEEEFDDAHHVYEIDLLCAEAKRLEAISDREWNEMKTPEWPFADDSDAEEFDEDNHVLREPSVAEVFQYLDMDDSCILSPFTVASEKPQKVFYDALRRRMIVYRQVRDETPTGGDDEPGGQAA</sequence>
<keyword evidence="2" id="KW-1185">Reference proteome</keyword>